<dbReference type="Gene3D" id="3.40.50.1390">
    <property type="entry name" value="Resolvase, N-terminal catalytic domain"/>
    <property type="match status" value="1"/>
</dbReference>
<dbReference type="SMART" id="SM00857">
    <property type="entry name" value="Resolvase"/>
    <property type="match status" value="1"/>
</dbReference>
<protein>
    <submittedName>
        <fullName evidence="2">Integrase</fullName>
    </submittedName>
</protein>
<evidence type="ECO:0000313" key="3">
    <source>
        <dbReference type="Proteomes" id="UP000655443"/>
    </source>
</evidence>
<dbReference type="Pfam" id="PF00239">
    <property type="entry name" value="Resolvase"/>
    <property type="match status" value="1"/>
</dbReference>
<dbReference type="GO" id="GO:0000150">
    <property type="term" value="F:DNA strand exchange activity"/>
    <property type="evidence" value="ECO:0007669"/>
    <property type="project" value="InterPro"/>
</dbReference>
<dbReference type="CDD" id="cd00338">
    <property type="entry name" value="Ser_Recombinase"/>
    <property type="match status" value="1"/>
</dbReference>
<dbReference type="PANTHER" id="PTHR30461:SF23">
    <property type="entry name" value="DNA RECOMBINASE-RELATED"/>
    <property type="match status" value="1"/>
</dbReference>
<dbReference type="PROSITE" id="PS51737">
    <property type="entry name" value="RECOMBINASE_DNA_BIND"/>
    <property type="match status" value="1"/>
</dbReference>
<accession>A0A919D5E2</accession>
<dbReference type="EMBL" id="BMVG01000029">
    <property type="protein sequence ID" value="GHE11532.1"/>
    <property type="molecule type" value="Genomic_DNA"/>
</dbReference>
<dbReference type="SUPFAM" id="SSF53041">
    <property type="entry name" value="Resolvase-like"/>
    <property type="match status" value="1"/>
</dbReference>
<keyword evidence="3" id="KW-1185">Reference proteome</keyword>
<gene>
    <name evidence="2" type="ORF">GCM10010339_71660</name>
</gene>
<dbReference type="Pfam" id="PF07508">
    <property type="entry name" value="Recombinase"/>
    <property type="match status" value="1"/>
</dbReference>
<dbReference type="InterPro" id="IPR050639">
    <property type="entry name" value="SSR_resolvase"/>
</dbReference>
<reference evidence="2" key="2">
    <citation type="submission" date="2020-09" db="EMBL/GenBank/DDBJ databases">
        <authorList>
            <person name="Sun Q."/>
            <person name="Ohkuma M."/>
        </authorList>
    </citation>
    <scope>NUCLEOTIDE SEQUENCE</scope>
    <source>
        <strain evidence="2">JCM 4714</strain>
    </source>
</reference>
<dbReference type="Proteomes" id="UP000655443">
    <property type="component" value="Unassembled WGS sequence"/>
</dbReference>
<proteinExistence type="predicted"/>
<feature type="domain" description="Recombinase" evidence="1">
    <location>
        <begin position="205"/>
        <end position="323"/>
    </location>
</feature>
<dbReference type="InterPro" id="IPR006119">
    <property type="entry name" value="Resolv_N"/>
</dbReference>
<dbReference type="RefSeq" id="WP_189957792.1">
    <property type="nucleotide sequence ID" value="NZ_BMVG01000029.1"/>
</dbReference>
<name>A0A919D5E2_9ACTN</name>
<dbReference type="PANTHER" id="PTHR30461">
    <property type="entry name" value="DNA-INVERTASE FROM LAMBDOID PROPHAGE"/>
    <property type="match status" value="1"/>
</dbReference>
<dbReference type="AlphaFoldDB" id="A0A919D5E2"/>
<dbReference type="GO" id="GO:0003677">
    <property type="term" value="F:DNA binding"/>
    <property type="evidence" value="ECO:0007669"/>
    <property type="project" value="InterPro"/>
</dbReference>
<reference evidence="2" key="1">
    <citation type="journal article" date="2014" name="Int. J. Syst. Evol. Microbiol.">
        <title>Complete genome sequence of Corynebacterium casei LMG S-19264T (=DSM 44701T), isolated from a smear-ripened cheese.</title>
        <authorList>
            <consortium name="US DOE Joint Genome Institute (JGI-PGF)"/>
            <person name="Walter F."/>
            <person name="Albersmeier A."/>
            <person name="Kalinowski J."/>
            <person name="Ruckert C."/>
        </authorList>
    </citation>
    <scope>NUCLEOTIDE SEQUENCE</scope>
    <source>
        <strain evidence="2">JCM 4714</strain>
    </source>
</reference>
<dbReference type="InterPro" id="IPR011109">
    <property type="entry name" value="DNA_bind_recombinase_dom"/>
</dbReference>
<dbReference type="InterPro" id="IPR036162">
    <property type="entry name" value="Resolvase-like_N_sf"/>
</dbReference>
<comment type="caution">
    <text evidence="2">The sequence shown here is derived from an EMBL/GenBank/DDBJ whole genome shotgun (WGS) entry which is preliminary data.</text>
</comment>
<dbReference type="Gene3D" id="3.90.1750.20">
    <property type="entry name" value="Putative Large Serine Recombinase, Chain B, Domain 2"/>
    <property type="match status" value="1"/>
</dbReference>
<evidence type="ECO:0000313" key="2">
    <source>
        <dbReference type="EMBL" id="GHE11532.1"/>
    </source>
</evidence>
<evidence type="ECO:0000259" key="1">
    <source>
        <dbReference type="PROSITE" id="PS51737"/>
    </source>
</evidence>
<organism evidence="2 3">
    <name type="scientific">Streptomyces alanosinicus</name>
    <dbReference type="NCBI Taxonomy" id="68171"/>
    <lineage>
        <taxon>Bacteria</taxon>
        <taxon>Bacillati</taxon>
        <taxon>Actinomycetota</taxon>
        <taxon>Actinomycetes</taxon>
        <taxon>Kitasatosporales</taxon>
        <taxon>Streptomycetaceae</taxon>
        <taxon>Streptomyces</taxon>
    </lineage>
</organism>
<sequence length="548" mass="61034">MAGSSRSYLNPELVTALQQGRTFEEWLNGRIPGIDYARISGDQAVRSTTQALTKEKGRGVRHQHEGNQEVAGEHGIAIVRFYEDNNITAADPDITRPSFLEMTKALLHRKVPEGFPVQAIVAQEHERVWRLPEDYIRFRRAVITADDGVFIERGKVYDISSTGGHIVGLVNSGVSEGEVSKTKERIKRNISRRAQDGTTPGGRRRFGYLAQDPLKGRKVNEKLCPEESPWAIRMKEWAMAGAAWKTIAIHLREKGIKGASGADWSGETVRQYLTNATNYGYRQIRGKLVVDKDGKPIVGKWETIGTPDEWRYICNLSKQRGAKTGSRLTNGGGKNPGPPEGRARKYLFSGFLRCGNIPIDVVCNTKIGGTRRPTKSDPDMHEYVCTEIGCGGVARSGKEVDAHLEALVVAALEARYKAVPKKVDSWDGAELLASILEKKKSLSSKWMEGDISDETFYDLLPDLDDKIKGLEQDREEHAVAVAESNAFNGWDRSRWYGNPKKGIPPMDLTQKRMAIAKIIRAVIIAPLPEGRSRRAPFDPNLLKVIPRR</sequence>
<dbReference type="InterPro" id="IPR038109">
    <property type="entry name" value="DNA_bind_recomb_sf"/>
</dbReference>